<evidence type="ECO:0000313" key="1">
    <source>
        <dbReference type="EMBL" id="MED6212681.1"/>
    </source>
</evidence>
<gene>
    <name evidence="1" type="ORF">PIB30_085910</name>
</gene>
<comment type="caution">
    <text evidence="1">The sequence shown here is derived from an EMBL/GenBank/DDBJ whole genome shotgun (WGS) entry which is preliminary data.</text>
</comment>
<evidence type="ECO:0000313" key="2">
    <source>
        <dbReference type="Proteomes" id="UP001341840"/>
    </source>
</evidence>
<keyword evidence="2" id="KW-1185">Reference proteome</keyword>
<dbReference type="Proteomes" id="UP001341840">
    <property type="component" value="Unassembled WGS sequence"/>
</dbReference>
<dbReference type="EMBL" id="JASCZI010243106">
    <property type="protein sequence ID" value="MED6212681.1"/>
    <property type="molecule type" value="Genomic_DNA"/>
</dbReference>
<reference evidence="1 2" key="1">
    <citation type="journal article" date="2023" name="Plants (Basel)">
        <title>Bridging the Gap: Combining Genomics and Transcriptomics Approaches to Understand Stylosanthes scabra, an Orphan Legume from the Brazilian Caatinga.</title>
        <authorList>
            <person name="Ferreira-Neto J.R.C."/>
            <person name="da Silva M.D."/>
            <person name="Binneck E."/>
            <person name="de Melo N.F."/>
            <person name="da Silva R.H."/>
            <person name="de Melo A.L.T.M."/>
            <person name="Pandolfi V."/>
            <person name="Bustamante F.O."/>
            <person name="Brasileiro-Vidal A.C."/>
            <person name="Benko-Iseppon A.M."/>
        </authorList>
    </citation>
    <scope>NUCLEOTIDE SEQUENCE [LARGE SCALE GENOMIC DNA]</scope>
    <source>
        <tissue evidence="1">Leaves</tissue>
    </source>
</reference>
<name>A0ABU6YT94_9FABA</name>
<sequence>MNTLCSQRSSHTYPSQCHVPSRRRRSSVILAKSSLAVFKLGVVSAVVSGSLPFRFPSISAIVVVFSKLPAKLRLYIHTPHDSTYNTPISPNSTKTHIDTAENFYDHAMHHCFAYHPDCEPAV</sequence>
<organism evidence="1 2">
    <name type="scientific">Stylosanthes scabra</name>
    <dbReference type="NCBI Taxonomy" id="79078"/>
    <lineage>
        <taxon>Eukaryota</taxon>
        <taxon>Viridiplantae</taxon>
        <taxon>Streptophyta</taxon>
        <taxon>Embryophyta</taxon>
        <taxon>Tracheophyta</taxon>
        <taxon>Spermatophyta</taxon>
        <taxon>Magnoliopsida</taxon>
        <taxon>eudicotyledons</taxon>
        <taxon>Gunneridae</taxon>
        <taxon>Pentapetalae</taxon>
        <taxon>rosids</taxon>
        <taxon>fabids</taxon>
        <taxon>Fabales</taxon>
        <taxon>Fabaceae</taxon>
        <taxon>Papilionoideae</taxon>
        <taxon>50 kb inversion clade</taxon>
        <taxon>dalbergioids sensu lato</taxon>
        <taxon>Dalbergieae</taxon>
        <taxon>Pterocarpus clade</taxon>
        <taxon>Stylosanthes</taxon>
    </lineage>
</organism>
<accession>A0ABU6YT94</accession>
<proteinExistence type="predicted"/>
<protein>
    <submittedName>
        <fullName evidence="1">Uncharacterized protein</fullName>
    </submittedName>
</protein>